<feature type="compositionally biased region" description="Basic and acidic residues" evidence="1">
    <location>
        <begin position="7"/>
        <end position="23"/>
    </location>
</feature>
<keyword evidence="2" id="KW-1133">Transmembrane helix</keyword>
<keyword evidence="4" id="KW-1185">Reference proteome</keyword>
<dbReference type="Proteomes" id="UP000076871">
    <property type="component" value="Unassembled WGS sequence"/>
</dbReference>
<name>A0A165F202_9APHY</name>
<sequence length="642" mass="68944">MSSDSLNVEHHIDKGKARARSPEPTEGTPLLGSSSSSYTARTIPQHAPPIRRLFHKVLTVFLISVSLCVFVLILAAVVLYSYRARAVSASPDEILQHALVLRGPDRVDVLNTTGDGGIWLMVHGRLGLDAGEVAGVNTADEDNFVQDAWKSFGRWGIHRLDRVTVNLSLIEITREGYPTDVITTLDLPPLEVPLTANPPPDNTWLTPVAVPVLIRPTRDAKVLLRFVRDSWRDGVIRVGASVGQASVQGGGLDAHDWRCRLRVVHSDIHTSVHIPIPNLPGLPPPGGSNPLPGFSDLVTLKSFVITSANDTLSIHAQATCINPIPDLFQFFAPSLPFIVSLPPFNATEPEPSPVEIATVYTAPFTLTHPNITISISGKVLPLPRNASTMVSNFLGNYVSARDSEIILETPLIPGLSVGTIFPAPRPKPHILRNVTIKDMKIKPVGSGMLASGTVFARVVLPRGIEVGVDVARVFPDVLVYDGEAPEGGWPQAANASEPSFRVLNYPVDDRDPDVPPTPPLPNPLPERAFAHIRPEDWLPALSEPADSEEGEGSAVAVSAKLVDVPLEVLPGREREFSNFVSKVVFGTGGALAGVQGVAAVAVHVQGLPFENGRDGEMELTGLPFQGSVRIGKRSLFDGSILN</sequence>
<reference evidence="3 4" key="1">
    <citation type="journal article" date="2016" name="Mol. Biol. Evol.">
        <title>Comparative Genomics of Early-Diverging Mushroom-Forming Fungi Provides Insights into the Origins of Lignocellulose Decay Capabilities.</title>
        <authorList>
            <person name="Nagy L.G."/>
            <person name="Riley R."/>
            <person name="Tritt A."/>
            <person name="Adam C."/>
            <person name="Daum C."/>
            <person name="Floudas D."/>
            <person name="Sun H."/>
            <person name="Yadav J.S."/>
            <person name="Pangilinan J."/>
            <person name="Larsson K.H."/>
            <person name="Matsuura K."/>
            <person name="Barry K."/>
            <person name="Labutti K."/>
            <person name="Kuo R."/>
            <person name="Ohm R.A."/>
            <person name="Bhattacharya S.S."/>
            <person name="Shirouzu T."/>
            <person name="Yoshinaga Y."/>
            <person name="Martin F.M."/>
            <person name="Grigoriev I.V."/>
            <person name="Hibbett D.S."/>
        </authorList>
    </citation>
    <scope>NUCLEOTIDE SEQUENCE [LARGE SCALE GENOMIC DNA]</scope>
    <source>
        <strain evidence="3 4">93-53</strain>
    </source>
</reference>
<protein>
    <submittedName>
        <fullName evidence="3">Uncharacterized protein</fullName>
    </submittedName>
</protein>
<evidence type="ECO:0000256" key="1">
    <source>
        <dbReference type="SAM" id="MobiDB-lite"/>
    </source>
</evidence>
<evidence type="ECO:0000256" key="2">
    <source>
        <dbReference type="SAM" id="Phobius"/>
    </source>
</evidence>
<feature type="region of interest" description="Disordered" evidence="1">
    <location>
        <begin position="1"/>
        <end position="39"/>
    </location>
</feature>
<feature type="transmembrane region" description="Helical" evidence="2">
    <location>
        <begin position="57"/>
        <end position="82"/>
    </location>
</feature>
<dbReference type="AlphaFoldDB" id="A0A165F202"/>
<evidence type="ECO:0000313" key="3">
    <source>
        <dbReference type="EMBL" id="KZT08206.1"/>
    </source>
</evidence>
<accession>A0A165F202</accession>
<evidence type="ECO:0000313" key="4">
    <source>
        <dbReference type="Proteomes" id="UP000076871"/>
    </source>
</evidence>
<proteinExistence type="predicted"/>
<organism evidence="3 4">
    <name type="scientific">Laetiporus sulphureus 93-53</name>
    <dbReference type="NCBI Taxonomy" id="1314785"/>
    <lineage>
        <taxon>Eukaryota</taxon>
        <taxon>Fungi</taxon>
        <taxon>Dikarya</taxon>
        <taxon>Basidiomycota</taxon>
        <taxon>Agaricomycotina</taxon>
        <taxon>Agaricomycetes</taxon>
        <taxon>Polyporales</taxon>
        <taxon>Laetiporus</taxon>
    </lineage>
</organism>
<dbReference type="InParanoid" id="A0A165F202"/>
<dbReference type="RefSeq" id="XP_040765946.1">
    <property type="nucleotide sequence ID" value="XM_040908569.1"/>
</dbReference>
<keyword evidence="2" id="KW-0812">Transmembrane</keyword>
<gene>
    <name evidence="3" type="ORF">LAESUDRAFT_724225</name>
</gene>
<dbReference type="EMBL" id="KV427616">
    <property type="protein sequence ID" value="KZT08206.1"/>
    <property type="molecule type" value="Genomic_DNA"/>
</dbReference>
<dbReference type="STRING" id="1314785.A0A165F202"/>
<dbReference type="GeneID" id="63825598"/>
<dbReference type="OrthoDB" id="10039566at2759"/>
<keyword evidence="2" id="KW-0472">Membrane</keyword>